<comment type="catalytic activity">
    <reaction evidence="1">
        <text>GDP-alpha-D-mannose + H2O = alpha-D-mannose 1-phosphate + GMP + 2 H(+)</text>
        <dbReference type="Rhea" id="RHEA:27978"/>
        <dbReference type="ChEBI" id="CHEBI:15377"/>
        <dbReference type="ChEBI" id="CHEBI:15378"/>
        <dbReference type="ChEBI" id="CHEBI:57527"/>
        <dbReference type="ChEBI" id="CHEBI:58115"/>
        <dbReference type="ChEBI" id="CHEBI:58409"/>
    </reaction>
</comment>
<gene>
    <name evidence="9" type="ORF">GFB47_06265</name>
</gene>
<dbReference type="CDD" id="cd24161">
    <property type="entry name" value="NUDIX_ADPRase_Ndx2"/>
    <property type="match status" value="1"/>
</dbReference>
<name>A0A5Q0TDY2_9VIBR</name>
<accession>A0A5Q0TDY2</accession>
<dbReference type="PANTHER" id="PTHR11839:SF18">
    <property type="entry name" value="NUDIX HYDROLASE DOMAIN-CONTAINING PROTEIN"/>
    <property type="match status" value="1"/>
</dbReference>
<evidence type="ECO:0000256" key="7">
    <source>
        <dbReference type="ARBA" id="ARBA00032272"/>
    </source>
</evidence>
<proteinExistence type="inferred from homology"/>
<organism evidence="9 10">
    <name type="scientific">Vibrio algicola</name>
    <dbReference type="NCBI Taxonomy" id="2662262"/>
    <lineage>
        <taxon>Bacteria</taxon>
        <taxon>Pseudomonadati</taxon>
        <taxon>Pseudomonadota</taxon>
        <taxon>Gammaproteobacteria</taxon>
        <taxon>Vibrionales</taxon>
        <taxon>Vibrionaceae</taxon>
        <taxon>Vibrio</taxon>
    </lineage>
</organism>
<evidence type="ECO:0000259" key="8">
    <source>
        <dbReference type="PROSITE" id="PS51462"/>
    </source>
</evidence>
<evidence type="ECO:0000256" key="2">
    <source>
        <dbReference type="ARBA" id="ARBA00001946"/>
    </source>
</evidence>
<evidence type="ECO:0000313" key="10">
    <source>
        <dbReference type="Proteomes" id="UP000348942"/>
    </source>
</evidence>
<dbReference type="RefSeq" id="WP_153447204.1">
    <property type="nucleotide sequence ID" value="NZ_CP045699.1"/>
</dbReference>
<feature type="domain" description="Nudix hydrolase" evidence="8">
    <location>
        <begin position="39"/>
        <end position="169"/>
    </location>
</feature>
<dbReference type="AlphaFoldDB" id="A0A5Q0TDY2"/>
<keyword evidence="5" id="KW-0378">Hydrolase</keyword>
<comment type="similarity">
    <text evidence="3">Belongs to the Nudix hydrolase family. NudK subfamily.</text>
</comment>
<dbReference type="GO" id="GO:0005829">
    <property type="term" value="C:cytosol"/>
    <property type="evidence" value="ECO:0007669"/>
    <property type="project" value="TreeGrafter"/>
</dbReference>
<evidence type="ECO:0000256" key="4">
    <source>
        <dbReference type="ARBA" id="ARBA00016377"/>
    </source>
</evidence>
<dbReference type="InterPro" id="IPR015797">
    <property type="entry name" value="NUDIX_hydrolase-like_dom_sf"/>
</dbReference>
<protein>
    <recommendedName>
        <fullName evidence="4">GDP-mannose pyrophosphatase</fullName>
    </recommendedName>
    <alternativeName>
        <fullName evidence="6">GDP-mannose hydrolase</fullName>
    </alternativeName>
    <alternativeName>
        <fullName evidence="7">GDPMK</fullName>
    </alternativeName>
</protein>
<dbReference type="GO" id="GO:0006753">
    <property type="term" value="P:nucleoside phosphate metabolic process"/>
    <property type="evidence" value="ECO:0007669"/>
    <property type="project" value="TreeGrafter"/>
</dbReference>
<comment type="cofactor">
    <cofactor evidence="2">
        <name>Mg(2+)</name>
        <dbReference type="ChEBI" id="CHEBI:18420"/>
    </cofactor>
</comment>
<evidence type="ECO:0000313" key="9">
    <source>
        <dbReference type="EMBL" id="QGA65054.1"/>
    </source>
</evidence>
<dbReference type="PROSITE" id="PS51462">
    <property type="entry name" value="NUDIX"/>
    <property type="match status" value="1"/>
</dbReference>
<dbReference type="PANTHER" id="PTHR11839">
    <property type="entry name" value="UDP/ADP-SUGAR PYROPHOSPHATASE"/>
    <property type="match status" value="1"/>
</dbReference>
<reference evidence="9 10" key="1">
    <citation type="submission" date="2019-10" db="EMBL/GenBank/DDBJ databases">
        <title>Vibrio sp. nov., isolated from Coralline algae surface.</title>
        <authorList>
            <person name="Geng Y."/>
            <person name="Zhang X."/>
        </authorList>
    </citation>
    <scope>NUCLEOTIDE SEQUENCE [LARGE SCALE GENOMIC DNA]</scope>
    <source>
        <strain evidence="9 10">SM1977</strain>
    </source>
</reference>
<evidence type="ECO:0000256" key="6">
    <source>
        <dbReference type="ARBA" id="ARBA00032162"/>
    </source>
</evidence>
<keyword evidence="10" id="KW-1185">Reference proteome</keyword>
<dbReference type="SUPFAM" id="SSF55811">
    <property type="entry name" value="Nudix"/>
    <property type="match status" value="1"/>
</dbReference>
<dbReference type="Pfam" id="PF00293">
    <property type="entry name" value="NUDIX"/>
    <property type="match status" value="1"/>
</dbReference>
<evidence type="ECO:0000256" key="5">
    <source>
        <dbReference type="ARBA" id="ARBA00022801"/>
    </source>
</evidence>
<evidence type="ECO:0000256" key="1">
    <source>
        <dbReference type="ARBA" id="ARBA00000847"/>
    </source>
</evidence>
<dbReference type="EMBL" id="CP045699">
    <property type="protein sequence ID" value="QGA65054.1"/>
    <property type="molecule type" value="Genomic_DNA"/>
</dbReference>
<dbReference type="GO" id="GO:0019693">
    <property type="term" value="P:ribose phosphate metabolic process"/>
    <property type="evidence" value="ECO:0007669"/>
    <property type="project" value="TreeGrafter"/>
</dbReference>
<dbReference type="InterPro" id="IPR000086">
    <property type="entry name" value="NUDIX_hydrolase_dom"/>
</dbReference>
<dbReference type="Gene3D" id="3.90.79.10">
    <property type="entry name" value="Nucleoside Triphosphate Pyrophosphohydrolase"/>
    <property type="match status" value="1"/>
</dbReference>
<evidence type="ECO:0000256" key="3">
    <source>
        <dbReference type="ARBA" id="ARBA00007275"/>
    </source>
</evidence>
<dbReference type="GO" id="GO:0016787">
    <property type="term" value="F:hydrolase activity"/>
    <property type="evidence" value="ECO:0007669"/>
    <property type="project" value="UniProtKB-KW"/>
</dbReference>
<sequence length="179" mass="20051">MKEIKTLDSTVVYQNKWMTVREDKIERASGAEGIFGVVEKPDFVVILPIENGCVHLVQQYRYAVEQRLWELPQGAWEDNPNADPLELAAGELREETGLIASNMQYVGFQYLAYGYSTQGYHIYLASDFKHTATQLDAEEEGLVSKSFSLSEFEAMILSGEIKDATSVNAYGLAKLKGLI</sequence>
<dbReference type="Proteomes" id="UP000348942">
    <property type="component" value="Chromosome 1"/>
</dbReference>